<comment type="caution">
    <text evidence="2">The sequence shown here is derived from an EMBL/GenBank/DDBJ whole genome shotgun (WGS) entry which is preliminary data.</text>
</comment>
<evidence type="ECO:0000313" key="2">
    <source>
        <dbReference type="EMBL" id="CAL4123196.1"/>
    </source>
</evidence>
<proteinExistence type="predicted"/>
<feature type="region of interest" description="Disordered" evidence="1">
    <location>
        <begin position="71"/>
        <end position="101"/>
    </location>
</feature>
<organism evidence="2 3">
    <name type="scientific">Meganyctiphanes norvegica</name>
    <name type="common">Northern krill</name>
    <name type="synonym">Thysanopoda norvegica</name>
    <dbReference type="NCBI Taxonomy" id="48144"/>
    <lineage>
        <taxon>Eukaryota</taxon>
        <taxon>Metazoa</taxon>
        <taxon>Ecdysozoa</taxon>
        <taxon>Arthropoda</taxon>
        <taxon>Crustacea</taxon>
        <taxon>Multicrustacea</taxon>
        <taxon>Malacostraca</taxon>
        <taxon>Eumalacostraca</taxon>
        <taxon>Eucarida</taxon>
        <taxon>Euphausiacea</taxon>
        <taxon>Euphausiidae</taxon>
        <taxon>Meganyctiphanes</taxon>
    </lineage>
</organism>
<dbReference type="Proteomes" id="UP001497623">
    <property type="component" value="Unassembled WGS sequence"/>
</dbReference>
<feature type="region of interest" description="Disordered" evidence="1">
    <location>
        <begin position="27"/>
        <end position="56"/>
    </location>
</feature>
<evidence type="ECO:0000313" key="3">
    <source>
        <dbReference type="Proteomes" id="UP001497623"/>
    </source>
</evidence>
<feature type="non-terminal residue" evidence="2">
    <location>
        <position position="101"/>
    </location>
</feature>
<evidence type="ECO:0000256" key="1">
    <source>
        <dbReference type="SAM" id="MobiDB-lite"/>
    </source>
</evidence>
<feature type="compositionally biased region" description="Gly residues" evidence="1">
    <location>
        <begin position="27"/>
        <end position="41"/>
    </location>
</feature>
<dbReference type="AlphaFoldDB" id="A0AAV2RIF5"/>
<feature type="compositionally biased region" description="Polar residues" evidence="1">
    <location>
        <begin position="71"/>
        <end position="86"/>
    </location>
</feature>
<protein>
    <submittedName>
        <fullName evidence="2">Uncharacterized protein</fullName>
    </submittedName>
</protein>
<gene>
    <name evidence="2" type="ORF">MNOR_LOCUS23884</name>
</gene>
<feature type="compositionally biased region" description="Basic and acidic residues" evidence="1">
    <location>
        <begin position="89"/>
        <end position="101"/>
    </location>
</feature>
<reference evidence="2 3" key="1">
    <citation type="submission" date="2024-05" db="EMBL/GenBank/DDBJ databases">
        <authorList>
            <person name="Wallberg A."/>
        </authorList>
    </citation>
    <scope>NUCLEOTIDE SEQUENCE [LARGE SCALE GENOMIC DNA]</scope>
</reference>
<name>A0AAV2RIF5_MEGNR</name>
<dbReference type="EMBL" id="CAXKWB010021478">
    <property type="protein sequence ID" value="CAL4123196.1"/>
    <property type="molecule type" value="Genomic_DNA"/>
</dbReference>
<sequence>MAGKGSIFRKNKTLISFDATYIPPGEGGGFWETGSDPGGSVAGSLAPGNNGHDDDDQQMLLNVEQNIANLERSISQRGPTASSSCGRLSRRDQEEVERPKK</sequence>
<accession>A0AAV2RIF5</accession>
<keyword evidence="3" id="KW-1185">Reference proteome</keyword>